<sequence>MRVDRLGTGDDAQYRALNCLFADVFDDRESYLSDPPYDDYVARLLAMPHVVALIARDDAGTLIGGLVGYELPKLEQRRSEFYIYDLAVVENHRRRGVATALIEAMRAVARAAGGWAVFVQGDYGDDAALALYDKLGEREAVLHFDIAP</sequence>
<dbReference type="AlphaFoldDB" id="A0A6I4TRI9"/>
<gene>
    <name evidence="2" type="ORF">GRI97_01955</name>
</gene>
<dbReference type="CDD" id="cd04301">
    <property type="entry name" value="NAT_SF"/>
    <property type="match status" value="1"/>
</dbReference>
<keyword evidence="2" id="KW-0808">Transferase</keyword>
<dbReference type="InterPro" id="IPR016181">
    <property type="entry name" value="Acyl_CoA_acyltransferase"/>
</dbReference>
<dbReference type="OrthoDB" id="9796129at2"/>
<proteinExistence type="predicted"/>
<dbReference type="Pfam" id="PF00583">
    <property type="entry name" value="Acetyltransf_1"/>
    <property type="match status" value="1"/>
</dbReference>
<dbReference type="Gene3D" id="3.40.630.30">
    <property type="match status" value="1"/>
</dbReference>
<dbReference type="PROSITE" id="PS51186">
    <property type="entry name" value="GNAT"/>
    <property type="match status" value="1"/>
</dbReference>
<evidence type="ECO:0000313" key="3">
    <source>
        <dbReference type="Proteomes" id="UP000469430"/>
    </source>
</evidence>
<dbReference type="Proteomes" id="UP000469430">
    <property type="component" value="Unassembled WGS sequence"/>
</dbReference>
<protein>
    <submittedName>
        <fullName evidence="2">GNAT family N-acetyltransferase</fullName>
    </submittedName>
</protein>
<dbReference type="GO" id="GO:0016747">
    <property type="term" value="F:acyltransferase activity, transferring groups other than amino-acyl groups"/>
    <property type="evidence" value="ECO:0007669"/>
    <property type="project" value="InterPro"/>
</dbReference>
<feature type="domain" description="N-acetyltransferase" evidence="1">
    <location>
        <begin position="12"/>
        <end position="148"/>
    </location>
</feature>
<accession>A0A6I4TRI9</accession>
<comment type="caution">
    <text evidence="2">The sequence shown here is derived from an EMBL/GenBank/DDBJ whole genome shotgun (WGS) entry which is preliminary data.</text>
</comment>
<organism evidence="2 3">
    <name type="scientific">Croceibacterium xixiisoli</name>
    <dbReference type="NCBI Taxonomy" id="1476466"/>
    <lineage>
        <taxon>Bacteria</taxon>
        <taxon>Pseudomonadati</taxon>
        <taxon>Pseudomonadota</taxon>
        <taxon>Alphaproteobacteria</taxon>
        <taxon>Sphingomonadales</taxon>
        <taxon>Erythrobacteraceae</taxon>
        <taxon>Croceibacterium</taxon>
    </lineage>
</organism>
<reference evidence="2 3" key="1">
    <citation type="submission" date="2019-12" db="EMBL/GenBank/DDBJ databases">
        <title>Genomic-based taxomic classification of the family Erythrobacteraceae.</title>
        <authorList>
            <person name="Xu L."/>
        </authorList>
    </citation>
    <scope>NUCLEOTIDE SEQUENCE [LARGE SCALE GENOMIC DNA]</scope>
    <source>
        <strain evidence="2 3">S36</strain>
    </source>
</reference>
<evidence type="ECO:0000259" key="1">
    <source>
        <dbReference type="PROSITE" id="PS51186"/>
    </source>
</evidence>
<dbReference type="InterPro" id="IPR000182">
    <property type="entry name" value="GNAT_dom"/>
</dbReference>
<dbReference type="EMBL" id="WTYJ01000001">
    <property type="protein sequence ID" value="MXO97751.1"/>
    <property type="molecule type" value="Genomic_DNA"/>
</dbReference>
<evidence type="ECO:0000313" key="2">
    <source>
        <dbReference type="EMBL" id="MXO97751.1"/>
    </source>
</evidence>
<dbReference type="SUPFAM" id="SSF55729">
    <property type="entry name" value="Acyl-CoA N-acyltransferases (Nat)"/>
    <property type="match status" value="1"/>
</dbReference>
<name>A0A6I4TRI9_9SPHN</name>
<keyword evidence="3" id="KW-1185">Reference proteome</keyword>